<keyword evidence="1" id="KW-0732">Signal</keyword>
<comment type="caution">
    <text evidence="2">The sequence shown here is derived from an EMBL/GenBank/DDBJ whole genome shotgun (WGS) entry which is preliminary data.</text>
</comment>
<dbReference type="Proteomes" id="UP001499854">
    <property type="component" value="Unassembled WGS sequence"/>
</dbReference>
<keyword evidence="3" id="KW-1185">Reference proteome</keyword>
<dbReference type="EMBL" id="BAAAQM010000013">
    <property type="protein sequence ID" value="GAA1967662.1"/>
    <property type="molecule type" value="Genomic_DNA"/>
</dbReference>
<protein>
    <recommendedName>
        <fullName evidence="4">Thiol:disulfide interchange protein DsbD N-terminal domain-containing protein</fullName>
    </recommendedName>
</protein>
<reference evidence="2 3" key="1">
    <citation type="journal article" date="2019" name="Int. J. Syst. Evol. Microbiol.">
        <title>The Global Catalogue of Microorganisms (GCM) 10K type strain sequencing project: providing services to taxonomists for standard genome sequencing and annotation.</title>
        <authorList>
            <consortium name="The Broad Institute Genomics Platform"/>
            <consortium name="The Broad Institute Genome Sequencing Center for Infectious Disease"/>
            <person name="Wu L."/>
            <person name="Ma J."/>
        </authorList>
    </citation>
    <scope>NUCLEOTIDE SEQUENCE [LARGE SCALE GENOMIC DNA]</scope>
    <source>
        <strain evidence="2 3">JCM 16013</strain>
    </source>
</reference>
<evidence type="ECO:0008006" key="4">
    <source>
        <dbReference type="Google" id="ProtNLM"/>
    </source>
</evidence>
<name>A0ABN2RE34_9ACTN</name>
<organism evidence="2 3">
    <name type="scientific">Catenulispora subtropica</name>
    <dbReference type="NCBI Taxonomy" id="450798"/>
    <lineage>
        <taxon>Bacteria</taxon>
        <taxon>Bacillati</taxon>
        <taxon>Actinomycetota</taxon>
        <taxon>Actinomycetes</taxon>
        <taxon>Catenulisporales</taxon>
        <taxon>Catenulisporaceae</taxon>
        <taxon>Catenulispora</taxon>
    </lineage>
</organism>
<accession>A0ABN2RE34</accession>
<proteinExistence type="predicted"/>
<gene>
    <name evidence="2" type="ORF">GCM10009838_27460</name>
</gene>
<feature type="signal peptide" evidence="1">
    <location>
        <begin position="1"/>
        <end position="30"/>
    </location>
</feature>
<feature type="chain" id="PRO_5045391593" description="Thiol:disulfide interchange protein DsbD N-terminal domain-containing protein" evidence="1">
    <location>
        <begin position="31"/>
        <end position="181"/>
    </location>
</feature>
<evidence type="ECO:0000313" key="3">
    <source>
        <dbReference type="Proteomes" id="UP001499854"/>
    </source>
</evidence>
<sequence length="181" mass="18008">MKPARIQLAGGVAALVIAAGAAYVAAVATADDGGSKPSGSTQLARFSDQGVTVTIGVKDRSAAHATLVATFAPDRPGFHLYSIDLPPDGIHGVGRPISLAATKGGMLTATGPLSAETAATTLTLTGTDLTLPVYPDGPVTVDLPVTVADHGDATVLVGYAACSRSTCLPPVSGHPVVLKIT</sequence>
<evidence type="ECO:0000313" key="2">
    <source>
        <dbReference type="EMBL" id="GAA1967662.1"/>
    </source>
</evidence>
<dbReference type="RefSeq" id="WP_344657369.1">
    <property type="nucleotide sequence ID" value="NZ_BAAAQM010000013.1"/>
</dbReference>
<evidence type="ECO:0000256" key="1">
    <source>
        <dbReference type="SAM" id="SignalP"/>
    </source>
</evidence>